<accession>A0ABV3RS53</accession>
<dbReference type="NCBIfam" id="NF047825">
    <property type="entry name" value="T-richsensTspOAlph"/>
    <property type="match status" value="1"/>
</dbReference>
<evidence type="ECO:0000256" key="1">
    <source>
        <dbReference type="ARBA" id="ARBA00004141"/>
    </source>
</evidence>
<dbReference type="InterPro" id="IPR004307">
    <property type="entry name" value="TspO_MBR"/>
</dbReference>
<dbReference type="PANTHER" id="PTHR10057">
    <property type="entry name" value="PERIPHERAL-TYPE BENZODIAZEPINE RECEPTOR"/>
    <property type="match status" value="1"/>
</dbReference>
<dbReference type="CDD" id="cd15904">
    <property type="entry name" value="TSPO_MBR"/>
    <property type="match status" value="1"/>
</dbReference>
<evidence type="ECO:0000256" key="2">
    <source>
        <dbReference type="ARBA" id="ARBA00007524"/>
    </source>
</evidence>
<protein>
    <submittedName>
        <fullName evidence="7">TspO/MBR family protein</fullName>
    </submittedName>
</protein>
<name>A0ABV3RS53_9RHOB</name>
<comment type="subcellular location">
    <subcellularLocation>
        <location evidence="1">Membrane</location>
        <topology evidence="1">Multi-pass membrane protein</topology>
    </subcellularLocation>
</comment>
<organism evidence="7 8">
    <name type="scientific">Sulfitobacter sediminis</name>
    <dbReference type="NCBI Taxonomy" id="3234186"/>
    <lineage>
        <taxon>Bacteria</taxon>
        <taxon>Pseudomonadati</taxon>
        <taxon>Pseudomonadota</taxon>
        <taxon>Alphaproteobacteria</taxon>
        <taxon>Rhodobacterales</taxon>
        <taxon>Roseobacteraceae</taxon>
        <taxon>Sulfitobacter</taxon>
    </lineage>
</organism>
<comment type="similarity">
    <text evidence="2">Belongs to the TspO/BZRP family.</text>
</comment>
<evidence type="ECO:0000256" key="6">
    <source>
        <dbReference type="SAM" id="Phobius"/>
    </source>
</evidence>
<proteinExistence type="inferred from homology"/>
<keyword evidence="4 6" id="KW-1133">Transmembrane helix</keyword>
<dbReference type="EMBL" id="JBFNXX010000020">
    <property type="protein sequence ID" value="MEW9921746.1"/>
    <property type="molecule type" value="Genomic_DNA"/>
</dbReference>
<keyword evidence="8" id="KW-1185">Reference proteome</keyword>
<sequence length="159" mass="17489">MDYYLFGIFLLACGAAAATGAVFQPGRWYETLEKPPWTPPNWMFPLAWTTIYLLISFAGARVAVLEGNAYAMAFWASQAAFSTLWTPIFFGLRRMKGALLVMVPLWLSVAGCTLANFQLDFLAGLAFLPYMAWVTVAAALNASVWRLNPGVKPIVPADL</sequence>
<evidence type="ECO:0000256" key="4">
    <source>
        <dbReference type="ARBA" id="ARBA00022989"/>
    </source>
</evidence>
<dbReference type="InterPro" id="IPR038330">
    <property type="entry name" value="TspO/MBR-related_sf"/>
</dbReference>
<feature type="transmembrane region" description="Helical" evidence="6">
    <location>
        <begin position="98"/>
        <end position="117"/>
    </location>
</feature>
<reference evidence="7 8" key="1">
    <citation type="submission" date="2024-07" db="EMBL/GenBank/DDBJ databases">
        <title>Marimonas sp.nov., isolated from tidal-flat sediment.</title>
        <authorList>
            <person name="Jayan J.N."/>
            <person name="Lee S.S."/>
        </authorList>
    </citation>
    <scope>NUCLEOTIDE SEQUENCE [LARGE SCALE GENOMIC DNA]</scope>
    <source>
        <strain evidence="7 8">MJW-29</strain>
    </source>
</reference>
<dbReference type="PIRSF" id="PIRSF005859">
    <property type="entry name" value="PBR"/>
    <property type="match status" value="1"/>
</dbReference>
<keyword evidence="5 6" id="KW-0472">Membrane</keyword>
<dbReference type="Gene3D" id="1.20.1260.100">
    <property type="entry name" value="TspO/MBR protein"/>
    <property type="match status" value="1"/>
</dbReference>
<gene>
    <name evidence="7" type="ORF">AB2B41_19230</name>
</gene>
<feature type="transmembrane region" description="Helical" evidence="6">
    <location>
        <begin position="124"/>
        <end position="145"/>
    </location>
</feature>
<evidence type="ECO:0000256" key="5">
    <source>
        <dbReference type="ARBA" id="ARBA00023136"/>
    </source>
</evidence>
<comment type="caution">
    <text evidence="7">The sequence shown here is derived from an EMBL/GenBank/DDBJ whole genome shotgun (WGS) entry which is preliminary data.</text>
</comment>
<dbReference type="Proteomes" id="UP001556098">
    <property type="component" value="Unassembled WGS sequence"/>
</dbReference>
<evidence type="ECO:0000256" key="3">
    <source>
        <dbReference type="ARBA" id="ARBA00022692"/>
    </source>
</evidence>
<evidence type="ECO:0000313" key="8">
    <source>
        <dbReference type="Proteomes" id="UP001556098"/>
    </source>
</evidence>
<dbReference type="RefSeq" id="WP_367879447.1">
    <property type="nucleotide sequence ID" value="NZ_JBFNXX010000020.1"/>
</dbReference>
<feature type="transmembrane region" description="Helical" evidence="6">
    <location>
        <begin position="42"/>
        <end position="60"/>
    </location>
</feature>
<dbReference type="PANTHER" id="PTHR10057:SF0">
    <property type="entry name" value="TRANSLOCATOR PROTEIN"/>
    <property type="match status" value="1"/>
</dbReference>
<dbReference type="Pfam" id="PF03073">
    <property type="entry name" value="TspO_MBR"/>
    <property type="match status" value="1"/>
</dbReference>
<keyword evidence="3 6" id="KW-0812">Transmembrane</keyword>
<evidence type="ECO:0000313" key="7">
    <source>
        <dbReference type="EMBL" id="MEW9921746.1"/>
    </source>
</evidence>